<dbReference type="AlphaFoldDB" id="A0A1Y0B0S8"/>
<keyword evidence="1" id="KW-0496">Mitochondrion</keyword>
<geneLocation type="mitochondrion" evidence="1"/>
<gene>
    <name evidence="1" type="ORF">AEK19_MT0725</name>
</gene>
<name>A0A1Y0B0S8_9LAMI</name>
<dbReference type="EMBL" id="KY774314">
    <property type="protein sequence ID" value="ART30971.1"/>
    <property type="molecule type" value="Genomic_DNA"/>
</dbReference>
<reference evidence="1" key="1">
    <citation type="submission" date="2017-03" db="EMBL/GenBank/DDBJ databases">
        <title>The mitochondrial genome of the carnivorous plant Utricularia reniformis (Lentibulariaceae): structure, comparative analysis and evolutionary landmarks.</title>
        <authorList>
            <person name="Silva S.R."/>
            <person name="Alvarenga D.O."/>
            <person name="Michael T.P."/>
            <person name="Miranda V.F.O."/>
            <person name="Varani A.M."/>
        </authorList>
    </citation>
    <scope>NUCLEOTIDE SEQUENCE</scope>
</reference>
<proteinExistence type="predicted"/>
<organism evidence="1">
    <name type="scientific">Utricularia reniformis</name>
    <dbReference type="NCBI Taxonomy" id="192314"/>
    <lineage>
        <taxon>Eukaryota</taxon>
        <taxon>Viridiplantae</taxon>
        <taxon>Streptophyta</taxon>
        <taxon>Embryophyta</taxon>
        <taxon>Tracheophyta</taxon>
        <taxon>Spermatophyta</taxon>
        <taxon>Magnoliopsida</taxon>
        <taxon>eudicotyledons</taxon>
        <taxon>Gunneridae</taxon>
        <taxon>Pentapetalae</taxon>
        <taxon>asterids</taxon>
        <taxon>lamiids</taxon>
        <taxon>Lamiales</taxon>
        <taxon>Lentibulariaceae</taxon>
        <taxon>Utricularia</taxon>
    </lineage>
</organism>
<sequence length="71" mass="8169">MSSSRPTTIGEAVCSRLLIDSRLLPSSNHLKRNCYFFLVIDSPCQIKYREWIVTRFSATAMLIALFFDSLH</sequence>
<evidence type="ECO:0000313" key="1">
    <source>
        <dbReference type="EMBL" id="ART30971.1"/>
    </source>
</evidence>
<protein>
    <submittedName>
        <fullName evidence="1">Uncharacterized protein</fullName>
    </submittedName>
</protein>
<accession>A0A1Y0B0S8</accession>